<proteinExistence type="predicted"/>
<gene>
    <name evidence="4" type="ORF">AVDCRST_MAG73-2528</name>
</gene>
<dbReference type="EMBL" id="CADCWE010000169">
    <property type="protein sequence ID" value="CAA9547208.1"/>
    <property type="molecule type" value="Genomic_DNA"/>
</dbReference>
<evidence type="ECO:0000259" key="3">
    <source>
        <dbReference type="PROSITE" id="PS50110"/>
    </source>
</evidence>
<reference evidence="4" key="1">
    <citation type="submission" date="2020-02" db="EMBL/GenBank/DDBJ databases">
        <authorList>
            <person name="Meier V. D."/>
        </authorList>
    </citation>
    <scope>NUCLEOTIDE SEQUENCE</scope>
    <source>
        <strain evidence="4">AVDCRST_MAG73</strain>
    </source>
</reference>
<organism evidence="4">
    <name type="scientific">uncultured Thermomicrobiales bacterium</name>
    <dbReference type="NCBI Taxonomy" id="1645740"/>
    <lineage>
        <taxon>Bacteria</taxon>
        <taxon>Pseudomonadati</taxon>
        <taxon>Thermomicrobiota</taxon>
        <taxon>Thermomicrobia</taxon>
        <taxon>Thermomicrobiales</taxon>
        <taxon>environmental samples</taxon>
    </lineage>
</organism>
<dbReference type="SMART" id="SM00448">
    <property type="entry name" value="REC"/>
    <property type="match status" value="1"/>
</dbReference>
<dbReference type="PANTHER" id="PTHR44591">
    <property type="entry name" value="STRESS RESPONSE REGULATOR PROTEIN 1"/>
    <property type="match status" value="1"/>
</dbReference>
<dbReference type="AlphaFoldDB" id="A0A6J4UD22"/>
<evidence type="ECO:0000256" key="2">
    <source>
        <dbReference type="PROSITE-ProRule" id="PRU00169"/>
    </source>
</evidence>
<dbReference type="Pfam" id="PF00072">
    <property type="entry name" value="Response_reg"/>
    <property type="match status" value="1"/>
</dbReference>
<dbReference type="GO" id="GO:0000160">
    <property type="term" value="P:phosphorelay signal transduction system"/>
    <property type="evidence" value="ECO:0007669"/>
    <property type="project" value="InterPro"/>
</dbReference>
<protein>
    <recommendedName>
        <fullName evidence="3">Response regulatory domain-containing protein</fullName>
    </recommendedName>
</protein>
<dbReference type="PROSITE" id="PS50110">
    <property type="entry name" value="RESPONSE_REGULATORY"/>
    <property type="match status" value="1"/>
</dbReference>
<name>A0A6J4UD22_9BACT</name>
<dbReference type="InterPro" id="IPR050595">
    <property type="entry name" value="Bact_response_regulator"/>
</dbReference>
<dbReference type="PANTHER" id="PTHR44591:SF3">
    <property type="entry name" value="RESPONSE REGULATORY DOMAIN-CONTAINING PROTEIN"/>
    <property type="match status" value="1"/>
</dbReference>
<dbReference type="InterPro" id="IPR001789">
    <property type="entry name" value="Sig_transdc_resp-reg_receiver"/>
</dbReference>
<evidence type="ECO:0000256" key="1">
    <source>
        <dbReference type="ARBA" id="ARBA00022553"/>
    </source>
</evidence>
<dbReference type="Gene3D" id="3.40.50.2300">
    <property type="match status" value="1"/>
</dbReference>
<dbReference type="SUPFAM" id="SSF52172">
    <property type="entry name" value="CheY-like"/>
    <property type="match status" value="1"/>
</dbReference>
<accession>A0A6J4UD22</accession>
<evidence type="ECO:0000313" key="4">
    <source>
        <dbReference type="EMBL" id="CAA9547208.1"/>
    </source>
</evidence>
<feature type="domain" description="Response regulatory" evidence="3">
    <location>
        <begin position="14"/>
        <end position="135"/>
    </location>
</feature>
<sequence>MGDVTETTDTRSRHIVVINDTPEILALFRELLEEDGYRVTTQRLTLEMARNVSEIKELEPDLIILDYLIGDEATGWQLLQMLKMDRATRAIPIIICTGAVEQVRQLHTHLLEMGVRVVLKPFDIDHLLREIGAALDGTLESPLGGAPNTSPA</sequence>
<feature type="modified residue" description="4-aspartylphosphate" evidence="2">
    <location>
        <position position="66"/>
    </location>
</feature>
<dbReference type="InterPro" id="IPR011006">
    <property type="entry name" value="CheY-like_superfamily"/>
</dbReference>
<keyword evidence="1 2" id="KW-0597">Phosphoprotein</keyword>